<dbReference type="RefSeq" id="WP_311423736.1">
    <property type="nucleotide sequence ID" value="NZ_JAVREH010000019.1"/>
</dbReference>
<comment type="caution">
    <text evidence="6">The sequence shown here is derived from an EMBL/GenBank/DDBJ whole genome shotgun (WGS) entry which is preliminary data.</text>
</comment>
<evidence type="ECO:0000313" key="7">
    <source>
        <dbReference type="Proteomes" id="UP001183176"/>
    </source>
</evidence>
<accession>A0ABU2JCY9</accession>
<evidence type="ECO:0000256" key="1">
    <source>
        <dbReference type="ARBA" id="ARBA00010466"/>
    </source>
</evidence>
<dbReference type="PANTHER" id="PTHR34294">
    <property type="entry name" value="TRANSCRIPTIONAL REGULATOR-RELATED"/>
    <property type="match status" value="1"/>
</dbReference>
<dbReference type="InterPro" id="IPR037171">
    <property type="entry name" value="NagB/RpiA_transferase-like"/>
</dbReference>
<protein>
    <submittedName>
        <fullName evidence="6">Sugar-binding domain-containing protein</fullName>
    </submittedName>
</protein>
<evidence type="ECO:0000256" key="2">
    <source>
        <dbReference type="ARBA" id="ARBA00023015"/>
    </source>
</evidence>
<evidence type="ECO:0000259" key="5">
    <source>
        <dbReference type="Pfam" id="PF04198"/>
    </source>
</evidence>
<feature type="domain" description="Sugar-binding" evidence="5">
    <location>
        <begin position="62"/>
        <end position="308"/>
    </location>
</feature>
<dbReference type="SUPFAM" id="SSF100950">
    <property type="entry name" value="NagB/RpiA/CoA transferase-like"/>
    <property type="match status" value="1"/>
</dbReference>
<dbReference type="InterPro" id="IPR007324">
    <property type="entry name" value="Sugar-bd_dom_put"/>
</dbReference>
<name>A0ABU2JCY9_9ACTN</name>
<evidence type="ECO:0000313" key="6">
    <source>
        <dbReference type="EMBL" id="MDT0262588.1"/>
    </source>
</evidence>
<keyword evidence="2" id="KW-0805">Transcription regulation</keyword>
<dbReference type="Gene3D" id="3.40.50.1360">
    <property type="match status" value="1"/>
</dbReference>
<dbReference type="Pfam" id="PF04198">
    <property type="entry name" value="Sugar-bind"/>
    <property type="match status" value="1"/>
</dbReference>
<reference evidence="7" key="1">
    <citation type="submission" date="2023-07" db="EMBL/GenBank/DDBJ databases">
        <title>30 novel species of actinomycetes from the DSMZ collection.</title>
        <authorList>
            <person name="Nouioui I."/>
        </authorList>
    </citation>
    <scope>NUCLEOTIDE SEQUENCE [LARGE SCALE GENOMIC DNA]</scope>
    <source>
        <strain evidence="7">DSM 44399</strain>
    </source>
</reference>
<sequence length="312" mass="33224">MAGTRELILVARVARGYYLQDKSKSELAEELGISRFRVARLLDAARRDGVVRIEVITPGALDTELSTQLQQRFGLRYSVVLDLSDEDPIMLRTRLGDAAAELLTEIATPADVIGLAWARSLRRLGDVITKLPPCPAVQLTGALTGPDGSDVLELVRRVARAGGGPAHVFYAPLLADNADTARTLRSQADVAHAAALVSKVTIAVVGIGAWEKGQSTIFDIVDASEREDARAVGVRAEISGALINDRGEPVEHPLTQRIIGVTADQLGRIDTVLAVAYGAGKADAVRYAVEGGLINALVTHSTLARRLLDDGE</sequence>
<gene>
    <name evidence="6" type="ORF">RM423_14425</name>
</gene>
<dbReference type="Gene3D" id="1.10.10.10">
    <property type="entry name" value="Winged helix-like DNA-binding domain superfamily/Winged helix DNA-binding domain"/>
    <property type="match status" value="1"/>
</dbReference>
<organism evidence="6 7">
    <name type="scientific">Jatrophihabitans lederbergiae</name>
    <dbReference type="NCBI Taxonomy" id="3075547"/>
    <lineage>
        <taxon>Bacteria</taxon>
        <taxon>Bacillati</taxon>
        <taxon>Actinomycetota</taxon>
        <taxon>Actinomycetes</taxon>
        <taxon>Jatrophihabitantales</taxon>
        <taxon>Jatrophihabitantaceae</taxon>
        <taxon>Jatrophihabitans</taxon>
    </lineage>
</organism>
<evidence type="ECO:0000256" key="3">
    <source>
        <dbReference type="ARBA" id="ARBA00023125"/>
    </source>
</evidence>
<dbReference type="InterPro" id="IPR051054">
    <property type="entry name" value="SorC_transcr_regulators"/>
</dbReference>
<proteinExistence type="inferred from homology"/>
<dbReference type="InterPro" id="IPR036388">
    <property type="entry name" value="WH-like_DNA-bd_sf"/>
</dbReference>
<keyword evidence="4" id="KW-0804">Transcription</keyword>
<evidence type="ECO:0000256" key="4">
    <source>
        <dbReference type="ARBA" id="ARBA00023163"/>
    </source>
</evidence>
<dbReference type="Proteomes" id="UP001183176">
    <property type="component" value="Unassembled WGS sequence"/>
</dbReference>
<keyword evidence="3" id="KW-0238">DNA-binding</keyword>
<dbReference type="EMBL" id="JAVREH010000019">
    <property type="protein sequence ID" value="MDT0262588.1"/>
    <property type="molecule type" value="Genomic_DNA"/>
</dbReference>
<keyword evidence="7" id="KW-1185">Reference proteome</keyword>
<dbReference type="PANTHER" id="PTHR34294:SF1">
    <property type="entry name" value="TRANSCRIPTIONAL REGULATOR LSRR"/>
    <property type="match status" value="1"/>
</dbReference>
<comment type="similarity">
    <text evidence="1">Belongs to the SorC transcriptional regulatory family.</text>
</comment>